<protein>
    <submittedName>
        <fullName evidence="1">Uncharacterized protein</fullName>
    </submittedName>
</protein>
<proteinExistence type="predicted"/>
<name>A0A1Y3QUQ9_9BACT</name>
<evidence type="ECO:0000313" key="2">
    <source>
        <dbReference type="Proteomes" id="UP000195772"/>
    </source>
</evidence>
<comment type="caution">
    <text evidence="1">The sequence shown here is derived from an EMBL/GenBank/DDBJ whole genome shotgun (WGS) entry which is preliminary data.</text>
</comment>
<accession>A0A1Y3QUQ9</accession>
<dbReference type="EMBL" id="NFHB01000009">
    <property type="protein sequence ID" value="OUN02157.1"/>
    <property type="molecule type" value="Genomic_DNA"/>
</dbReference>
<reference evidence="2" key="1">
    <citation type="submission" date="2017-04" db="EMBL/GenBank/DDBJ databases">
        <title>Function of individual gut microbiota members based on whole genome sequencing of pure cultures obtained from chicken caecum.</title>
        <authorList>
            <person name="Medvecky M."/>
            <person name="Cejkova D."/>
            <person name="Polansky O."/>
            <person name="Karasova D."/>
            <person name="Kubasova T."/>
            <person name="Cizek A."/>
            <person name="Rychlik I."/>
        </authorList>
    </citation>
    <scope>NUCLEOTIDE SEQUENCE [LARGE SCALE GENOMIC DNA]</scope>
    <source>
        <strain evidence="2">An90</strain>
    </source>
</reference>
<evidence type="ECO:0000313" key="1">
    <source>
        <dbReference type="EMBL" id="OUN02157.1"/>
    </source>
</evidence>
<gene>
    <name evidence="1" type="ORF">B5G41_12390</name>
</gene>
<sequence>MAGQHAPVGIVGHNLRILSRDVAGGDIAVPVVKITVAVFPGVAAVRFPYAAGREPCASLGGDYPPQTLHVVVDVVGIGMFRGGKPLAGEYFQPVGICEHFFDRAVFVDGRRFAERICIVRFGFADQCPAGCERKQEDFVPGVRPVAVFAEMIHQALVLFTGSECLNLPVERGVVVFPVYAGKQGRTAVIQRFVVPVLSIDQNVCSCRYVVLRGCGERQVLVLPTSFGIVAEECHEVFPRRRTVDIDNLLRTSEPVIVGDVLDVTNTRAVSRRLGGNVCLASCLAGHDIRSGFASCRSFCHTAVISRSGNFFCSFFSRRDRFPVFQIGAFFDTRVFPRNGRTFFIVDDHIAVVF</sequence>
<dbReference type="Proteomes" id="UP000195772">
    <property type="component" value="Unassembled WGS sequence"/>
</dbReference>
<dbReference type="AlphaFoldDB" id="A0A1Y3QUQ9"/>
<organism evidence="1 2">
    <name type="scientific">Alistipes onderdonkii</name>
    <dbReference type="NCBI Taxonomy" id="328813"/>
    <lineage>
        <taxon>Bacteria</taxon>
        <taxon>Pseudomonadati</taxon>
        <taxon>Bacteroidota</taxon>
        <taxon>Bacteroidia</taxon>
        <taxon>Bacteroidales</taxon>
        <taxon>Rikenellaceae</taxon>
        <taxon>Alistipes</taxon>
    </lineage>
</organism>